<keyword evidence="4" id="KW-0239">DNA-directed DNA polymerase</keyword>
<evidence type="ECO:0000256" key="5">
    <source>
        <dbReference type="ARBA" id="ARBA00049244"/>
    </source>
</evidence>
<dbReference type="PROSITE" id="PS00447">
    <property type="entry name" value="DNA_POLYMERASE_A"/>
    <property type="match status" value="1"/>
</dbReference>
<dbReference type="InterPro" id="IPR043502">
    <property type="entry name" value="DNA/RNA_pol_sf"/>
</dbReference>
<dbReference type="Gene3D" id="3.30.70.370">
    <property type="match status" value="1"/>
</dbReference>
<organism evidence="7 8">
    <name type="scientific">Levilactobacillus brevis</name>
    <name type="common">Lactobacillus brevis</name>
    <dbReference type="NCBI Taxonomy" id="1580"/>
    <lineage>
        <taxon>Bacteria</taxon>
        <taxon>Bacillati</taxon>
        <taxon>Bacillota</taxon>
        <taxon>Bacilli</taxon>
        <taxon>Lactobacillales</taxon>
        <taxon>Lactobacillaceae</taxon>
        <taxon>Levilactobacillus</taxon>
    </lineage>
</organism>
<dbReference type="Pfam" id="PF00476">
    <property type="entry name" value="DNA_pol_A"/>
    <property type="match status" value="1"/>
</dbReference>
<dbReference type="GO" id="GO:0003677">
    <property type="term" value="F:DNA binding"/>
    <property type="evidence" value="ECO:0007669"/>
    <property type="project" value="InterPro"/>
</dbReference>
<dbReference type="GO" id="GO:0006261">
    <property type="term" value="P:DNA-templated DNA replication"/>
    <property type="evidence" value="ECO:0007669"/>
    <property type="project" value="InterPro"/>
</dbReference>
<accession>A0AA41EPZ0</accession>
<dbReference type="GO" id="GO:0006302">
    <property type="term" value="P:double-strand break repair"/>
    <property type="evidence" value="ECO:0007669"/>
    <property type="project" value="TreeGrafter"/>
</dbReference>
<evidence type="ECO:0000259" key="6">
    <source>
        <dbReference type="SMART" id="SM00482"/>
    </source>
</evidence>
<evidence type="ECO:0000256" key="1">
    <source>
        <dbReference type="ARBA" id="ARBA00012417"/>
    </source>
</evidence>
<keyword evidence="3" id="KW-0548">Nucleotidyltransferase</keyword>
<comment type="caution">
    <text evidence="7">The sequence shown here is derived from an EMBL/GenBank/DDBJ whole genome shotgun (WGS) entry which is preliminary data.</text>
</comment>
<evidence type="ECO:0000313" key="7">
    <source>
        <dbReference type="EMBL" id="MBS1010765.1"/>
    </source>
</evidence>
<dbReference type="PANTHER" id="PTHR10133:SF62">
    <property type="entry name" value="DNA POLYMERASE THETA"/>
    <property type="match status" value="1"/>
</dbReference>
<evidence type="ECO:0000313" key="8">
    <source>
        <dbReference type="Proteomes" id="UP000676478"/>
    </source>
</evidence>
<dbReference type="EC" id="2.7.7.7" evidence="1"/>
<dbReference type="SUPFAM" id="SSF56672">
    <property type="entry name" value="DNA/RNA polymerases"/>
    <property type="match status" value="1"/>
</dbReference>
<dbReference type="InterPro" id="IPR001098">
    <property type="entry name" value="DNA-dir_DNA_pol_A_palm_dom"/>
</dbReference>
<dbReference type="AlphaFoldDB" id="A0AA41EPZ0"/>
<dbReference type="RefSeq" id="WP_211756650.1">
    <property type="nucleotide sequence ID" value="NZ_JAERKF010000008.1"/>
</dbReference>
<dbReference type="Proteomes" id="UP000676478">
    <property type="component" value="Unassembled WGS sequence"/>
</dbReference>
<keyword evidence="2" id="KW-0808">Transferase</keyword>
<name>A0AA41EPZ0_LEVBR</name>
<protein>
    <recommendedName>
        <fullName evidence="1">DNA-directed DNA polymerase</fullName>
        <ecNumber evidence="1">2.7.7.7</ecNumber>
    </recommendedName>
</protein>
<dbReference type="GO" id="GO:0003887">
    <property type="term" value="F:DNA-directed DNA polymerase activity"/>
    <property type="evidence" value="ECO:0007669"/>
    <property type="project" value="UniProtKB-KW"/>
</dbReference>
<proteinExistence type="predicted"/>
<evidence type="ECO:0000256" key="2">
    <source>
        <dbReference type="ARBA" id="ARBA00022679"/>
    </source>
</evidence>
<reference evidence="7" key="2">
    <citation type="submission" date="2022-09" db="EMBL/GenBank/DDBJ databases">
        <title>Genome-inferred correspondence between phylogeny and metabolic traits in the wild Drosophila gut microbiome.</title>
        <authorList>
            <person name="Bueno E."/>
            <person name="Blow F."/>
            <person name="Douglas A.E."/>
        </authorList>
    </citation>
    <scope>NUCLEOTIDE SEQUENCE</scope>
    <source>
        <strain evidence="7">Dm-2019-70</strain>
    </source>
</reference>
<reference evidence="7" key="1">
    <citation type="submission" date="2020-12" db="EMBL/GenBank/DDBJ databases">
        <authorList>
            <person name="Mcmullen J.G."/>
        </authorList>
    </citation>
    <scope>NUCLEOTIDE SEQUENCE</scope>
    <source>
        <strain evidence="7">Dm-2019-70</strain>
    </source>
</reference>
<dbReference type="Gene3D" id="1.10.150.20">
    <property type="entry name" value="5' to 3' exonuclease, C-terminal subdomain"/>
    <property type="match status" value="1"/>
</dbReference>
<dbReference type="InterPro" id="IPR002298">
    <property type="entry name" value="DNA_polymerase_A"/>
</dbReference>
<gene>
    <name evidence="7" type="ORF">JK167_07995</name>
</gene>
<comment type="catalytic activity">
    <reaction evidence="5">
        <text>DNA(n) + a 2'-deoxyribonucleoside 5'-triphosphate = DNA(n+1) + diphosphate</text>
        <dbReference type="Rhea" id="RHEA:22508"/>
        <dbReference type="Rhea" id="RHEA-COMP:17339"/>
        <dbReference type="Rhea" id="RHEA-COMP:17340"/>
        <dbReference type="ChEBI" id="CHEBI:33019"/>
        <dbReference type="ChEBI" id="CHEBI:61560"/>
        <dbReference type="ChEBI" id="CHEBI:173112"/>
        <dbReference type="EC" id="2.7.7.7"/>
    </reaction>
</comment>
<evidence type="ECO:0000256" key="3">
    <source>
        <dbReference type="ARBA" id="ARBA00022695"/>
    </source>
</evidence>
<feature type="domain" description="DNA-directed DNA polymerase family A palm" evidence="6">
    <location>
        <begin position="190"/>
        <end position="385"/>
    </location>
</feature>
<dbReference type="PRINTS" id="PR00868">
    <property type="entry name" value="DNAPOLI"/>
</dbReference>
<dbReference type="InterPro" id="IPR019760">
    <property type="entry name" value="DNA-dir_DNA_pol_A_CS"/>
</dbReference>
<dbReference type="EMBL" id="JAERKF010000008">
    <property type="protein sequence ID" value="MBS1010765.1"/>
    <property type="molecule type" value="Genomic_DNA"/>
</dbReference>
<sequence length="426" mass="48525">MINSSLPAATLEKMAFLRENTISTTEQLLECEYYLQNHGMMTALSVQKAVNPIVESMNATSISLDYRLWITKGLDPWVTKRNDILDEIQQYLGIGMYSVQDDNQILERARLKGIAIESSSLRWLANHQHDDWLVELFLRKKNADLFLKRFKDELPVPNEKGISLLSGKWNGYSSFSGRIVSNHMPMAALPRAMRDYYVAPDIDGEKAVYVSFDESQIELRLLAGYSSCSRLLTQLIEGEDIHRFFASKLFGVPEEAVDERMRRLSKKLVYGTLYGAGPNRLHEISRKSGLDVVTPPNELLKKLYPEMLVALSCFRRAKVVWYGLRPTKIPTKIGDIWMSSARKQNMSLQSAAALLLKQCLVRLPSNLRVVNIIHDELIVWCKCTNVPLVTRQVRTAYSQAATDLRYRLPQTNLVKVQILGGKVNEQ</sequence>
<dbReference type="SMART" id="SM00482">
    <property type="entry name" value="POLAc"/>
    <property type="match status" value="1"/>
</dbReference>
<evidence type="ECO:0000256" key="4">
    <source>
        <dbReference type="ARBA" id="ARBA00022932"/>
    </source>
</evidence>
<dbReference type="PANTHER" id="PTHR10133">
    <property type="entry name" value="DNA POLYMERASE I"/>
    <property type="match status" value="1"/>
</dbReference>